<dbReference type="PANTHER" id="PTHR47804">
    <property type="entry name" value="60S RIBOSOMAL PROTEIN L19"/>
    <property type="match status" value="1"/>
</dbReference>
<evidence type="ECO:0000313" key="8">
    <source>
        <dbReference type="Proteomes" id="UP000044841"/>
    </source>
</evidence>
<evidence type="ECO:0000256" key="2">
    <source>
        <dbReference type="ARBA" id="ARBA00022692"/>
    </source>
</evidence>
<keyword evidence="8" id="KW-1185">Reference proteome</keyword>
<evidence type="ECO:0000256" key="3">
    <source>
        <dbReference type="ARBA" id="ARBA00022989"/>
    </source>
</evidence>
<feature type="transmembrane region" description="Helical" evidence="5">
    <location>
        <begin position="20"/>
        <end position="39"/>
    </location>
</feature>
<evidence type="ECO:0000256" key="1">
    <source>
        <dbReference type="ARBA" id="ARBA00004141"/>
    </source>
</evidence>
<dbReference type="InterPro" id="IPR052430">
    <property type="entry name" value="IVT-Associated"/>
</dbReference>
<accession>A0A0K6FLL9</accession>
<dbReference type="GO" id="GO:0016020">
    <property type="term" value="C:membrane"/>
    <property type="evidence" value="ECO:0007669"/>
    <property type="project" value="UniProtKB-SubCell"/>
</dbReference>
<feature type="transmembrane region" description="Helical" evidence="5">
    <location>
        <begin position="160"/>
        <end position="181"/>
    </location>
</feature>
<sequence>MVGPRFLSSLLVMPRPPAQLWCRMSVTFICALVAVLGPTPKLVGTYTYLIMTAKDVSFPPSANPSAQVEALIVNTIVVLIGLGWSNLGLACAAFAARRYGINSSISRVIQACFLITLGFFARSRMPRLTLASRAISFIGIWHVARAPGTLEWDYHNFTELLFAFSIAGAASLLVSLVAQLFTHPGGYANDLVDVVEIIKDLLQHSTSQTITNGQKSTLQTGTLHSKSLDKALALHISYAYSVYELRVGKVPVKAIKPLLITVNRIREALAWGKAPALEGTETPSRESSTLAQLDDPCSACAIAIADGISTLQAAVGKCFGIRLPNDTHKTIDLDDPLMAQTNIANARAGLKAALNPIVHETNKTCTLGRVESHHKELFRKSLYSVSLLQISSELIHALALAHDLLTIHHAAPRPYIFFPRPSWFWLGMSPRSVVAEEDIPSTPRSVTETGTEFGEDRLLFDEARMAPLPVPTTTAHGRKWSLVNVMCTPAMLHARTRLSNWLWRARHSKDLQFAFKHALGIAILMIPAVLPESSSAKQYYDSSYDVWAIISFVYVIEPNTALTWRTAIWRVFGTGLGALYAFAAWYIVGTNPYGVVVLAAEIFITWLVRLSTPGVGIVASITIPPLYAKSGVRAQLFTGNAADGTSVKRDTGGLPDTVFVAVEMKVMVTYNIRTDLDAADGARGTVVQVITDDSNRTGSYTAHIQELNRPPICVLVKLWSTKVKKLGDLDEEVIPIVPIWSQVTEKNSSYGGRNFR</sequence>
<dbReference type="InterPro" id="IPR049453">
    <property type="entry name" value="Memb_transporter_dom"/>
</dbReference>
<feature type="transmembrane region" description="Helical" evidence="5">
    <location>
        <begin position="513"/>
        <end position="530"/>
    </location>
</feature>
<evidence type="ECO:0000256" key="4">
    <source>
        <dbReference type="ARBA" id="ARBA00023136"/>
    </source>
</evidence>
<keyword evidence="2 5" id="KW-0812">Transmembrane</keyword>
<name>A0A0K6FLL9_9AGAM</name>
<protein>
    <submittedName>
        <fullName evidence="7">Beta-hexosaminidase subunit alpha</fullName>
    </submittedName>
</protein>
<keyword evidence="3 5" id="KW-1133">Transmembrane helix</keyword>
<organism evidence="7 8">
    <name type="scientific">Rhizoctonia solani</name>
    <dbReference type="NCBI Taxonomy" id="456999"/>
    <lineage>
        <taxon>Eukaryota</taxon>
        <taxon>Fungi</taxon>
        <taxon>Dikarya</taxon>
        <taxon>Basidiomycota</taxon>
        <taxon>Agaricomycotina</taxon>
        <taxon>Agaricomycetes</taxon>
        <taxon>Cantharellales</taxon>
        <taxon>Ceratobasidiaceae</taxon>
        <taxon>Rhizoctonia</taxon>
    </lineage>
</organism>
<dbReference type="EMBL" id="CYGV01000032">
    <property type="protein sequence ID" value="CUA67165.1"/>
    <property type="molecule type" value="Genomic_DNA"/>
</dbReference>
<dbReference type="Proteomes" id="UP000044841">
    <property type="component" value="Unassembled WGS sequence"/>
</dbReference>
<feature type="transmembrane region" description="Helical" evidence="5">
    <location>
        <begin position="71"/>
        <end position="96"/>
    </location>
</feature>
<feature type="transmembrane region" description="Helical" evidence="5">
    <location>
        <begin position="542"/>
        <end position="560"/>
    </location>
</feature>
<keyword evidence="4 5" id="KW-0472">Membrane</keyword>
<dbReference type="AlphaFoldDB" id="A0A0K6FLL9"/>
<dbReference type="Pfam" id="PF13515">
    <property type="entry name" value="FUSC_2"/>
    <property type="match status" value="1"/>
</dbReference>
<evidence type="ECO:0000259" key="6">
    <source>
        <dbReference type="Pfam" id="PF13515"/>
    </source>
</evidence>
<evidence type="ECO:0000256" key="5">
    <source>
        <dbReference type="SAM" id="Phobius"/>
    </source>
</evidence>
<evidence type="ECO:0000313" key="7">
    <source>
        <dbReference type="EMBL" id="CUA67165.1"/>
    </source>
</evidence>
<feature type="transmembrane region" description="Helical" evidence="5">
    <location>
        <begin position="567"/>
        <end position="587"/>
    </location>
</feature>
<gene>
    <name evidence="7" type="ORF">RSOLAG22IIIB_13289</name>
</gene>
<feature type="domain" description="Integral membrane bound transporter" evidence="6">
    <location>
        <begin position="541"/>
        <end position="618"/>
    </location>
</feature>
<feature type="transmembrane region" description="Helical" evidence="5">
    <location>
        <begin position="108"/>
        <end position="125"/>
    </location>
</feature>
<proteinExistence type="predicted"/>
<reference evidence="7 8" key="1">
    <citation type="submission" date="2015-07" db="EMBL/GenBank/DDBJ databases">
        <authorList>
            <person name="Noorani M."/>
        </authorList>
    </citation>
    <scope>NUCLEOTIDE SEQUENCE [LARGE SCALE GENOMIC DNA]</scope>
    <source>
        <strain evidence="7">BBA 69670</strain>
    </source>
</reference>
<dbReference type="PANTHER" id="PTHR47804:SF3">
    <property type="entry name" value="PROTEIN BRE4"/>
    <property type="match status" value="1"/>
</dbReference>
<comment type="subcellular location">
    <subcellularLocation>
        <location evidence="1">Membrane</location>
        <topology evidence="1">Multi-pass membrane protein</topology>
    </subcellularLocation>
</comment>